<dbReference type="Pfam" id="PF05133">
    <property type="entry name" value="SPP1_portal"/>
    <property type="match status" value="1"/>
</dbReference>
<name>A0A6J5MX06_9CAUD</name>
<dbReference type="InterPro" id="IPR021145">
    <property type="entry name" value="Portal_protein_SPP1_Gp6-like"/>
</dbReference>
<organism evidence="1">
    <name type="scientific">uncultured Caudovirales phage</name>
    <dbReference type="NCBI Taxonomy" id="2100421"/>
    <lineage>
        <taxon>Viruses</taxon>
        <taxon>Duplodnaviria</taxon>
        <taxon>Heunggongvirae</taxon>
        <taxon>Uroviricota</taxon>
        <taxon>Caudoviricetes</taxon>
        <taxon>Peduoviridae</taxon>
        <taxon>Maltschvirus</taxon>
        <taxon>Maltschvirus maltsch</taxon>
    </lineage>
</organism>
<dbReference type="EMBL" id="LR796523">
    <property type="protein sequence ID" value="CAB4149480.1"/>
    <property type="molecule type" value="Genomic_DNA"/>
</dbReference>
<proteinExistence type="predicted"/>
<protein>
    <submittedName>
        <fullName evidence="1">Portal protein</fullName>
    </submittedName>
</protein>
<sequence length="453" mass="51175">MSDIKKAIDTIVDRRNTYLVAEEYYEGTNLEVFSNSRWLQVLGSVRNNFRFNFARTVVDSVLNRLEIANITANTEEANAKINDIWQMNDLQIDADEIHRRALVYGDCYAIVWTDVNGNTTVDYNSPLTTVMVYDDENPRVKRFAAKLWQSEDPLDYTKKTSHLNMYYPDRIEKYTMPGEVINIVSANGFVPVSVVENPWGEVPVFHFRTSKQYGRPEHTDAYGPQDAINKLMTTHMITVDYQGAPQRYALGGSGNSSEYEDFDETGTEAENIGRLKNGPGELWYLKGVDKVGEFSPADHKVFTEPVRDFVRAMASITNTPLHYFEKTGSIPSGESLRTAESPLIAKVKDRQITFGSTWADMFRFILKMENASEPNIQVRWKDIESIDSLDAWEVAVKKRVVGVSLEQVLIEMGYDLAVAKEIAAAEESLTSLTQNTNTNNVMMEATGGQIGNE</sequence>
<reference evidence="1" key="1">
    <citation type="submission" date="2020-04" db="EMBL/GenBank/DDBJ databases">
        <authorList>
            <person name="Chiriac C."/>
            <person name="Salcher M."/>
            <person name="Ghai R."/>
            <person name="Kavagutti S V."/>
        </authorList>
    </citation>
    <scope>NUCLEOTIDE SEQUENCE</scope>
</reference>
<gene>
    <name evidence="1" type="ORF">UFOVP552_2</name>
</gene>
<evidence type="ECO:0000313" key="1">
    <source>
        <dbReference type="EMBL" id="CAB4149480.1"/>
    </source>
</evidence>
<accession>A0A6J5MX06</accession>